<accession>A0A085Z9L4</accession>
<name>A0A085Z9L4_9FLAO</name>
<evidence type="ECO:0000313" key="2">
    <source>
        <dbReference type="Proteomes" id="UP000028713"/>
    </source>
</evidence>
<keyword evidence="2" id="KW-1185">Reference proteome</keyword>
<reference evidence="1 2" key="1">
    <citation type="submission" date="2014-07" db="EMBL/GenBank/DDBJ databases">
        <title>Genome of Chryseobacterium formosense LMG 24722.</title>
        <authorList>
            <person name="Pipes S.E."/>
            <person name="Stropko S.J."/>
            <person name="Newman J.D."/>
        </authorList>
    </citation>
    <scope>NUCLEOTIDE SEQUENCE [LARGE SCALE GENOMIC DNA]</scope>
    <source>
        <strain evidence="1 2">LMG 24722</strain>
    </source>
</reference>
<comment type="caution">
    <text evidence="1">The sequence shown here is derived from an EMBL/GenBank/DDBJ whole genome shotgun (WGS) entry which is preliminary data.</text>
</comment>
<organism evidence="1 2">
    <name type="scientific">Chryseobacterium formosense</name>
    <dbReference type="NCBI Taxonomy" id="236814"/>
    <lineage>
        <taxon>Bacteria</taxon>
        <taxon>Pseudomonadati</taxon>
        <taxon>Bacteroidota</taxon>
        <taxon>Flavobacteriia</taxon>
        <taxon>Flavobacteriales</taxon>
        <taxon>Weeksellaceae</taxon>
        <taxon>Chryseobacterium group</taxon>
        <taxon>Chryseobacterium</taxon>
    </lineage>
</organism>
<dbReference type="STRING" id="236814.IX39_11095"/>
<dbReference type="Proteomes" id="UP000028713">
    <property type="component" value="Unassembled WGS sequence"/>
</dbReference>
<sequence length="121" mass="13484">MNLTFTTKNVIALTKYYDRNHNTTNHYIVYLYSSFYAIFKLNTTNQKNIMKKTVFIFAVGFLVLSCSKKDTTTPTDTTDSLSADTITSETVPVQPDTMIVPATHADSTITTIPANSATNTR</sequence>
<dbReference type="EMBL" id="JPRP01000001">
    <property type="protein sequence ID" value="KFF01128.1"/>
    <property type="molecule type" value="Genomic_DNA"/>
</dbReference>
<gene>
    <name evidence="1" type="ORF">IX39_11095</name>
</gene>
<evidence type="ECO:0000313" key="1">
    <source>
        <dbReference type="EMBL" id="KFF01128.1"/>
    </source>
</evidence>
<protein>
    <submittedName>
        <fullName evidence="1">Uncharacterized protein</fullName>
    </submittedName>
</protein>
<proteinExistence type="predicted"/>
<dbReference type="AlphaFoldDB" id="A0A085Z9L4"/>